<proteinExistence type="predicted"/>
<accession>A0A6L2JN86</accession>
<name>A0A6L2JN86_TANCI</name>
<comment type="caution">
    <text evidence="1">The sequence shown here is derived from an EMBL/GenBank/DDBJ whole genome shotgun (WGS) entry which is preliminary data.</text>
</comment>
<protein>
    <submittedName>
        <fullName evidence="1">Uncharacterized protein</fullName>
    </submittedName>
</protein>
<sequence>MKRPILFVYLTKDDDNVAINEASAAEPTIFDDEEVTMTMDQTLIKTKAKKARLLGEQMAKRLHDEEIEQAAAKEKQETDDLEKAKVLQKQKPISIAQARKNMIVYLKNMAGYKMEHFKDKEPTKKRVAEETLLQESFKKLKAVEVSCSHSTQDTPTDDPKEMCEEDVKNMLEIVPVINMPRATVGDTSRTKSYIPKVSKILRFSPVIAQFYKPVKNRCIHEGRVMDQLYLNEPIVPRFILDFYSQVKVQTNEHDYLLISFMIQHEFITLSLSLAQFGQILKIPYNVQAVYTNEWDLSSLPYSQETEGPYQTHRPTPDDIHRFLQIKRVDLNGTICRPGSGLLGLSPDTRDRLAYI</sequence>
<dbReference type="AlphaFoldDB" id="A0A6L2JN86"/>
<dbReference type="EMBL" id="BKCJ010000887">
    <property type="protein sequence ID" value="GEU37104.1"/>
    <property type="molecule type" value="Genomic_DNA"/>
</dbReference>
<evidence type="ECO:0000313" key="1">
    <source>
        <dbReference type="EMBL" id="GEU37104.1"/>
    </source>
</evidence>
<gene>
    <name evidence="1" type="ORF">Tci_009082</name>
</gene>
<organism evidence="1">
    <name type="scientific">Tanacetum cinerariifolium</name>
    <name type="common">Dalmatian daisy</name>
    <name type="synonym">Chrysanthemum cinerariifolium</name>
    <dbReference type="NCBI Taxonomy" id="118510"/>
    <lineage>
        <taxon>Eukaryota</taxon>
        <taxon>Viridiplantae</taxon>
        <taxon>Streptophyta</taxon>
        <taxon>Embryophyta</taxon>
        <taxon>Tracheophyta</taxon>
        <taxon>Spermatophyta</taxon>
        <taxon>Magnoliopsida</taxon>
        <taxon>eudicotyledons</taxon>
        <taxon>Gunneridae</taxon>
        <taxon>Pentapetalae</taxon>
        <taxon>asterids</taxon>
        <taxon>campanulids</taxon>
        <taxon>Asterales</taxon>
        <taxon>Asteraceae</taxon>
        <taxon>Asteroideae</taxon>
        <taxon>Anthemideae</taxon>
        <taxon>Anthemidinae</taxon>
        <taxon>Tanacetum</taxon>
    </lineage>
</organism>
<reference evidence="1" key="1">
    <citation type="journal article" date="2019" name="Sci. Rep.">
        <title>Draft genome of Tanacetum cinerariifolium, the natural source of mosquito coil.</title>
        <authorList>
            <person name="Yamashiro T."/>
            <person name="Shiraishi A."/>
            <person name="Satake H."/>
            <person name="Nakayama K."/>
        </authorList>
    </citation>
    <scope>NUCLEOTIDE SEQUENCE</scope>
</reference>